<feature type="transmembrane region" description="Helical" evidence="7">
    <location>
        <begin position="271"/>
        <end position="291"/>
    </location>
</feature>
<proteinExistence type="inferred from homology"/>
<feature type="transmembrane region" description="Helical" evidence="7">
    <location>
        <begin position="335"/>
        <end position="355"/>
    </location>
</feature>
<protein>
    <submittedName>
        <fullName evidence="9">Acyltransferase</fullName>
    </submittedName>
</protein>
<feature type="transmembrane region" description="Helical" evidence="7">
    <location>
        <begin position="142"/>
        <end position="159"/>
    </location>
</feature>
<feature type="transmembrane region" description="Helical" evidence="7">
    <location>
        <begin position="239"/>
        <end position="259"/>
    </location>
</feature>
<dbReference type="Pfam" id="PF01757">
    <property type="entry name" value="Acyl_transf_3"/>
    <property type="match status" value="1"/>
</dbReference>
<organism evidence="9 10">
    <name type="scientific">Paracoccus albicereus</name>
    <dbReference type="NCBI Taxonomy" id="2922394"/>
    <lineage>
        <taxon>Bacteria</taxon>
        <taxon>Pseudomonadati</taxon>
        <taxon>Pseudomonadota</taxon>
        <taxon>Alphaproteobacteria</taxon>
        <taxon>Rhodobacterales</taxon>
        <taxon>Paracoccaceae</taxon>
        <taxon>Paracoccus</taxon>
    </lineage>
</organism>
<comment type="subcellular location">
    <subcellularLocation>
        <location evidence="1">Cell membrane</location>
        <topology evidence="1">Multi-pass membrane protein</topology>
    </subcellularLocation>
</comment>
<evidence type="ECO:0000256" key="5">
    <source>
        <dbReference type="ARBA" id="ARBA00022989"/>
    </source>
</evidence>
<dbReference type="EMBL" id="JAKZEU010000002">
    <property type="protein sequence ID" value="MCQ0970510.1"/>
    <property type="molecule type" value="Genomic_DNA"/>
</dbReference>
<evidence type="ECO:0000313" key="10">
    <source>
        <dbReference type="Proteomes" id="UP001203945"/>
    </source>
</evidence>
<comment type="caution">
    <text evidence="9">The sequence shown here is derived from an EMBL/GenBank/DDBJ whole genome shotgun (WGS) entry which is preliminary data.</text>
</comment>
<dbReference type="Proteomes" id="UP001203945">
    <property type="component" value="Unassembled WGS sequence"/>
</dbReference>
<evidence type="ECO:0000259" key="8">
    <source>
        <dbReference type="Pfam" id="PF01757"/>
    </source>
</evidence>
<evidence type="ECO:0000256" key="7">
    <source>
        <dbReference type="SAM" id="Phobius"/>
    </source>
</evidence>
<keyword evidence="6 7" id="KW-0472">Membrane</keyword>
<keyword evidence="10" id="KW-1185">Reference proteome</keyword>
<accession>A0ABT1MQD4</accession>
<sequence>MSTSLSQRMVWFDANRVCAAAGVVLIHSTTDFAGRPFPDASISERVIPVLLRSIGEFSGSEMFFLFSLFLLAQRIDRHRPGFREQTVFQAKRLLVPFAFWTLFYGLFRLIKADVQGYAPQYLAELSQLKTWVAFFLLGKSQYHMHFLPTLFAISLFYPVMRLAMRYPMLGVLLFATLGAMNHAQGFLYSIDIAPLVRDYLVRLTKIFGYVGYGLAAFALYSLWKDGIPRGEARLIRRGALYLVLLAYLATLPFFGPALMTGAFPVRASWDYFGHFLMPLLIFCMFMGSQYASWSPRWSIAARYTFGVYLIHPAVIDLFDIAVIQSGLSQSVSPAMLVLLRFSVALPLALGLAALIGRVPHLAWTIGLGPTPWARLARRNEIKLVPTT</sequence>
<dbReference type="RefSeq" id="WP_255329483.1">
    <property type="nucleotide sequence ID" value="NZ_JAKZEU010000002.1"/>
</dbReference>
<keyword evidence="5 7" id="KW-1133">Transmembrane helix</keyword>
<feature type="transmembrane region" description="Helical" evidence="7">
    <location>
        <begin position="206"/>
        <end position="223"/>
    </location>
</feature>
<dbReference type="InterPro" id="IPR002656">
    <property type="entry name" value="Acyl_transf_3_dom"/>
</dbReference>
<keyword evidence="9" id="KW-0808">Transferase</keyword>
<keyword evidence="3" id="KW-1003">Cell membrane</keyword>
<feature type="transmembrane region" description="Helical" evidence="7">
    <location>
        <begin position="303"/>
        <end position="323"/>
    </location>
</feature>
<evidence type="ECO:0000256" key="2">
    <source>
        <dbReference type="ARBA" id="ARBA00007400"/>
    </source>
</evidence>
<dbReference type="GO" id="GO:0016746">
    <property type="term" value="F:acyltransferase activity"/>
    <property type="evidence" value="ECO:0007669"/>
    <property type="project" value="UniProtKB-KW"/>
</dbReference>
<feature type="transmembrane region" description="Helical" evidence="7">
    <location>
        <begin position="166"/>
        <end position="186"/>
    </location>
</feature>
<dbReference type="PANTHER" id="PTHR40074:SF2">
    <property type="entry name" value="O-ACETYLTRANSFERASE WECH"/>
    <property type="match status" value="1"/>
</dbReference>
<feature type="domain" description="Acyltransferase 3" evidence="8">
    <location>
        <begin position="10"/>
        <end position="353"/>
    </location>
</feature>
<evidence type="ECO:0000313" key="9">
    <source>
        <dbReference type="EMBL" id="MCQ0970510.1"/>
    </source>
</evidence>
<keyword evidence="4 7" id="KW-0812">Transmembrane</keyword>
<feature type="transmembrane region" description="Helical" evidence="7">
    <location>
        <begin position="93"/>
        <end position="110"/>
    </location>
</feature>
<comment type="similarity">
    <text evidence="2">Belongs to the acyltransferase 3 family.</text>
</comment>
<keyword evidence="9" id="KW-0012">Acyltransferase</keyword>
<evidence type="ECO:0000256" key="6">
    <source>
        <dbReference type="ARBA" id="ARBA00023136"/>
    </source>
</evidence>
<name>A0ABT1MQD4_9RHOB</name>
<evidence type="ECO:0000256" key="3">
    <source>
        <dbReference type="ARBA" id="ARBA00022475"/>
    </source>
</evidence>
<gene>
    <name evidence="9" type="ORF">MLD63_08750</name>
</gene>
<evidence type="ECO:0000256" key="4">
    <source>
        <dbReference type="ARBA" id="ARBA00022692"/>
    </source>
</evidence>
<reference evidence="9 10" key="1">
    <citation type="submission" date="2022-03" db="EMBL/GenBank/DDBJ databases">
        <authorList>
            <person name="He Y."/>
        </authorList>
    </citation>
    <scope>NUCLEOTIDE SEQUENCE [LARGE SCALE GENOMIC DNA]</scope>
    <source>
        <strain evidence="9 10">TK19116</strain>
    </source>
</reference>
<evidence type="ECO:0000256" key="1">
    <source>
        <dbReference type="ARBA" id="ARBA00004651"/>
    </source>
</evidence>
<dbReference type="PANTHER" id="PTHR40074">
    <property type="entry name" value="O-ACETYLTRANSFERASE WECH"/>
    <property type="match status" value="1"/>
</dbReference>